<gene>
    <name evidence="1" type="ORF">ENV60_08870</name>
</gene>
<sequence length="222" mass="25672">MILFLINLYIIDQPDIKVLEHGTYSVQLRFGPTGEILGFGNVGLWNRLCLGMSYGASNLIGAGRPGFYKYPGVQVRFLLFETEILIPKVILGFDNQGYGEYSDTNDRYHIMSKGIYCQFGEVFDYPGLKIIPSLGLNYSFEQKGRFDMFAGIIFGIGSTHLLFEYSPNFYDPEDQNKGYLNCGIRFIFYEQLFFEFGLRDLLENREGEQFNRMIKIGYEERF</sequence>
<name>A0A7C4TJE5_UNCW3</name>
<protein>
    <recommendedName>
        <fullName evidence="2">Outer membrane protein beta-barrel domain-containing protein</fullName>
    </recommendedName>
</protein>
<comment type="caution">
    <text evidence="1">The sequence shown here is derived from an EMBL/GenBank/DDBJ whole genome shotgun (WGS) entry which is preliminary data.</text>
</comment>
<reference evidence="1" key="1">
    <citation type="journal article" date="2020" name="mSystems">
        <title>Genome- and Community-Level Interaction Insights into Carbon Utilization and Element Cycling Functions of Hydrothermarchaeota in Hydrothermal Sediment.</title>
        <authorList>
            <person name="Zhou Z."/>
            <person name="Liu Y."/>
            <person name="Xu W."/>
            <person name="Pan J."/>
            <person name="Luo Z.H."/>
            <person name="Li M."/>
        </authorList>
    </citation>
    <scope>NUCLEOTIDE SEQUENCE [LARGE SCALE GENOMIC DNA]</scope>
    <source>
        <strain evidence="1">SpSt-774</strain>
    </source>
</reference>
<dbReference type="EMBL" id="DTGZ01000167">
    <property type="protein sequence ID" value="HGV98389.1"/>
    <property type="molecule type" value="Genomic_DNA"/>
</dbReference>
<organism evidence="1">
    <name type="scientific">candidate division WOR-3 bacterium</name>
    <dbReference type="NCBI Taxonomy" id="2052148"/>
    <lineage>
        <taxon>Bacteria</taxon>
        <taxon>Bacteria division WOR-3</taxon>
    </lineage>
</organism>
<evidence type="ECO:0008006" key="2">
    <source>
        <dbReference type="Google" id="ProtNLM"/>
    </source>
</evidence>
<accession>A0A7C4TJE5</accession>
<evidence type="ECO:0000313" key="1">
    <source>
        <dbReference type="EMBL" id="HGV98389.1"/>
    </source>
</evidence>
<dbReference type="AlphaFoldDB" id="A0A7C4TJE5"/>
<proteinExistence type="predicted"/>